<name>A0A2A6FST6_9MICO</name>
<reference evidence="4" key="1">
    <citation type="submission" date="2017-03" db="EMBL/GenBank/DDBJ databases">
        <authorList>
            <person name="Lund M.B."/>
        </authorList>
    </citation>
    <scope>NUCLEOTIDE SEQUENCE [LARGE SCALE GENOMIC DNA]</scope>
</reference>
<dbReference type="Pfam" id="PF00535">
    <property type="entry name" value="Glycos_transf_2"/>
    <property type="match status" value="1"/>
</dbReference>
<evidence type="ECO:0000259" key="2">
    <source>
        <dbReference type="Pfam" id="PF00535"/>
    </source>
</evidence>
<dbReference type="SUPFAM" id="SSF53448">
    <property type="entry name" value="Nucleotide-diphospho-sugar transferases"/>
    <property type="match status" value="1"/>
</dbReference>
<feature type="region of interest" description="Disordered" evidence="1">
    <location>
        <begin position="282"/>
        <end position="301"/>
    </location>
</feature>
<dbReference type="Gene3D" id="3.90.550.10">
    <property type="entry name" value="Spore Coat Polysaccharide Biosynthesis Protein SpsA, Chain A"/>
    <property type="match status" value="1"/>
</dbReference>
<dbReference type="CDD" id="cd04196">
    <property type="entry name" value="GT_2_like_d"/>
    <property type="match status" value="1"/>
</dbReference>
<dbReference type="InterPro" id="IPR029044">
    <property type="entry name" value="Nucleotide-diphossugar_trans"/>
</dbReference>
<accession>A0A2A6FST6</accession>
<dbReference type="PANTHER" id="PTHR43685">
    <property type="entry name" value="GLYCOSYLTRANSFERASE"/>
    <property type="match status" value="1"/>
</dbReference>
<proteinExistence type="predicted"/>
<protein>
    <recommendedName>
        <fullName evidence="2">Glycosyltransferase 2-like domain-containing protein</fullName>
    </recommendedName>
</protein>
<dbReference type="InterPro" id="IPR001173">
    <property type="entry name" value="Glyco_trans_2-like"/>
</dbReference>
<evidence type="ECO:0000313" key="4">
    <source>
        <dbReference type="Proteomes" id="UP000219994"/>
    </source>
</evidence>
<dbReference type="AlphaFoldDB" id="A0A2A6FST6"/>
<comment type="caution">
    <text evidence="3">The sequence shown here is derived from an EMBL/GenBank/DDBJ whole genome shotgun (WGS) entry which is preliminary data.</text>
</comment>
<gene>
    <name evidence="3" type="ORF">B5766_04820</name>
</gene>
<organism evidence="3 4">
    <name type="scientific">Candidatus Lumbricidiphila eiseniae</name>
    <dbReference type="NCBI Taxonomy" id="1969409"/>
    <lineage>
        <taxon>Bacteria</taxon>
        <taxon>Bacillati</taxon>
        <taxon>Actinomycetota</taxon>
        <taxon>Actinomycetes</taxon>
        <taxon>Micrococcales</taxon>
        <taxon>Microbacteriaceae</taxon>
        <taxon>Candidatus Lumbricidiphila</taxon>
    </lineage>
</organism>
<feature type="domain" description="Glycosyltransferase 2-like" evidence="2">
    <location>
        <begin position="21"/>
        <end position="128"/>
    </location>
</feature>
<dbReference type="EMBL" id="NAEP01000028">
    <property type="protein sequence ID" value="PDQ35779.1"/>
    <property type="molecule type" value="Genomic_DNA"/>
</dbReference>
<evidence type="ECO:0000256" key="1">
    <source>
        <dbReference type="SAM" id="MobiDB-lite"/>
    </source>
</evidence>
<dbReference type="Proteomes" id="UP000219994">
    <property type="component" value="Unassembled WGS sequence"/>
</dbReference>
<evidence type="ECO:0000313" key="3">
    <source>
        <dbReference type="EMBL" id="PDQ35779.1"/>
    </source>
</evidence>
<dbReference type="PANTHER" id="PTHR43685:SF2">
    <property type="entry name" value="GLYCOSYLTRANSFERASE 2-LIKE DOMAIN-CONTAINING PROTEIN"/>
    <property type="match status" value="1"/>
</dbReference>
<dbReference type="InterPro" id="IPR050834">
    <property type="entry name" value="Glycosyltransf_2"/>
</dbReference>
<sequence length="371" mass="39774">MDASESVRAAATTAPRAATVSVALCTHNGERFVAQQVRSILTQTHPVVQIVVSDDASTDETVAVVERCVAEHRTAGGAIDLVVLRNKIALGVTANFQQALRATSGELVALSDQDDVWHPDRIARAVAVSVSRPGIELVAGDARVVDSAGHPVGATLFESLGVNRDVQHRLGTENALDELLKRNLLTGATMLVTRSLIDRAGQMPTSWLHDEWLAIVAATSAGIAVCSEPLIDYRQHGGNQIGVEQLGVRGKIGRLRMPRTARNARLLNRARDLARQLPTAAVGQRSGCSEASTGVPDPMAAGRPVGGATDRGLEELGSVLAEKLAHEQVRSALPRHRLARIVPVWREWQTGRYARFGLGAQDIFRDLVQPD</sequence>